<dbReference type="InterPro" id="IPR005247">
    <property type="entry name" value="YbhB_YbcL/LppC-like"/>
</dbReference>
<evidence type="ECO:0000313" key="3">
    <source>
        <dbReference type="Proteomes" id="UP000230282"/>
    </source>
</evidence>
<comment type="caution">
    <text evidence="2">The sequence shown here is derived from an EMBL/GenBank/DDBJ whole genome shotgun (WGS) entry which is preliminary data.</text>
</comment>
<dbReference type="Pfam" id="PF01161">
    <property type="entry name" value="PBP"/>
    <property type="match status" value="1"/>
</dbReference>
<dbReference type="AlphaFoldDB" id="A0A2M8RUQ0"/>
<dbReference type="InterPro" id="IPR008914">
    <property type="entry name" value="PEBP"/>
</dbReference>
<dbReference type="Gene3D" id="3.90.280.10">
    <property type="entry name" value="PEBP-like"/>
    <property type="match status" value="1"/>
</dbReference>
<accession>A0A2M8RUQ0</accession>
<dbReference type="SUPFAM" id="SSF49777">
    <property type="entry name" value="PEBP-like"/>
    <property type="match status" value="1"/>
</dbReference>
<proteinExistence type="predicted"/>
<protein>
    <submittedName>
        <fullName evidence="2">YbhB/YbcL family Raf kinase inhibitor-like protein</fullName>
    </submittedName>
</protein>
<gene>
    <name evidence="2" type="ORF">CVP04_08155</name>
</gene>
<dbReference type="OrthoDB" id="9797506at2"/>
<keyword evidence="1" id="KW-0732">Signal</keyword>
<dbReference type="Proteomes" id="UP000230282">
    <property type="component" value="Unassembled WGS sequence"/>
</dbReference>
<evidence type="ECO:0000256" key="1">
    <source>
        <dbReference type="SAM" id="SignalP"/>
    </source>
</evidence>
<dbReference type="InterPro" id="IPR036610">
    <property type="entry name" value="PEBP-like_sf"/>
</dbReference>
<reference evidence="2 3" key="1">
    <citation type="submission" date="2017-11" db="EMBL/GenBank/DDBJ databases">
        <title>Reclassification of Bisgaard taxon 5 as Caviibacterium pharyngocola gen. nov., sp. nov.</title>
        <authorList>
            <person name="Christensen H."/>
        </authorList>
    </citation>
    <scope>NUCLEOTIDE SEQUENCE [LARGE SCALE GENOMIC DNA]</scope>
    <source>
        <strain evidence="2 3">7_3</strain>
    </source>
</reference>
<feature type="signal peptide" evidence="1">
    <location>
        <begin position="1"/>
        <end position="20"/>
    </location>
</feature>
<dbReference type="NCBIfam" id="TIGR00481">
    <property type="entry name" value="YbhB/YbcL family Raf kinase inhibitor-like protein"/>
    <property type="match status" value="1"/>
</dbReference>
<dbReference type="RefSeq" id="WP_100297023.1">
    <property type="nucleotide sequence ID" value="NZ_PHGZ01000017.1"/>
</dbReference>
<keyword evidence="3" id="KW-1185">Reference proteome</keyword>
<dbReference type="CDD" id="cd00865">
    <property type="entry name" value="PEBP_bact_arch"/>
    <property type="match status" value="1"/>
</dbReference>
<sequence length="101" mass="11199">MKNVFLPLVVTMAAIASVQAKDFTLNVENLDNGTFHQKHLLSANYGFGCDGENLSPAISWKNPPKGTKNYVLTVFDKDAPTGLGWMHWVIINIPKEFSCCK</sequence>
<feature type="chain" id="PRO_5014812166" evidence="1">
    <location>
        <begin position="21"/>
        <end position="101"/>
    </location>
</feature>
<name>A0A2M8RUQ0_9PAST</name>
<evidence type="ECO:0000313" key="2">
    <source>
        <dbReference type="EMBL" id="PJG82632.1"/>
    </source>
</evidence>
<dbReference type="EMBL" id="PHGZ01000017">
    <property type="protein sequence ID" value="PJG82632.1"/>
    <property type="molecule type" value="Genomic_DNA"/>
</dbReference>
<organism evidence="2 3">
    <name type="scientific">Caviibacterium pharyngocola</name>
    <dbReference type="NCBI Taxonomy" id="28159"/>
    <lineage>
        <taxon>Bacteria</taxon>
        <taxon>Pseudomonadati</taxon>
        <taxon>Pseudomonadota</taxon>
        <taxon>Gammaproteobacteria</taxon>
        <taxon>Pasteurellales</taxon>
        <taxon>Pasteurellaceae</taxon>
        <taxon>Caviibacterium</taxon>
    </lineage>
</organism>